<dbReference type="EMBL" id="CP003742">
    <property type="protein sequence ID" value="AGI72797.1"/>
    <property type="molecule type" value="Genomic_DNA"/>
</dbReference>
<feature type="binding site" evidence="12">
    <location>
        <begin position="288"/>
        <end position="294"/>
    </location>
    <ligand>
        <name>NADP(+)</name>
        <dbReference type="ChEBI" id="CHEBI:58349"/>
    </ligand>
</feature>
<keyword evidence="8 10" id="KW-0560">Oxidoreductase</keyword>
<dbReference type="Gene3D" id="3.40.140.10">
    <property type="entry name" value="Cytidine Deaminase, domain 2"/>
    <property type="match status" value="1"/>
</dbReference>
<evidence type="ECO:0000256" key="12">
    <source>
        <dbReference type="PIRSR" id="PIRSR006769-2"/>
    </source>
</evidence>
<dbReference type="InterPro" id="IPR050765">
    <property type="entry name" value="Riboflavin_Biosynth_HTPR"/>
</dbReference>
<evidence type="ECO:0000256" key="13">
    <source>
        <dbReference type="PIRSR" id="PIRSR006769-3"/>
    </source>
</evidence>
<dbReference type="GO" id="GO:0009231">
    <property type="term" value="P:riboflavin biosynthetic process"/>
    <property type="evidence" value="ECO:0007669"/>
    <property type="project" value="UniProtKB-UniPathway"/>
</dbReference>
<dbReference type="InterPro" id="IPR024072">
    <property type="entry name" value="DHFR-like_dom_sf"/>
</dbReference>
<evidence type="ECO:0000256" key="5">
    <source>
        <dbReference type="ARBA" id="ARBA00007417"/>
    </source>
</evidence>
<comment type="catalytic activity">
    <reaction evidence="10">
        <text>2,5-diamino-6-hydroxy-4-(5-phosphoribosylamino)-pyrimidine + H2O + H(+) = 5-amino-6-(5-phospho-D-ribosylamino)uracil + NH4(+)</text>
        <dbReference type="Rhea" id="RHEA:21868"/>
        <dbReference type="ChEBI" id="CHEBI:15377"/>
        <dbReference type="ChEBI" id="CHEBI:15378"/>
        <dbReference type="ChEBI" id="CHEBI:28938"/>
        <dbReference type="ChEBI" id="CHEBI:58453"/>
        <dbReference type="ChEBI" id="CHEBI:58614"/>
        <dbReference type="EC" id="3.5.4.26"/>
    </reaction>
</comment>
<dbReference type="Proteomes" id="UP000004688">
    <property type="component" value="Chromosome"/>
</dbReference>
<organism evidence="15 16">
    <name type="scientific">Octadecabacter arcticus 238</name>
    <dbReference type="NCBI Taxonomy" id="391616"/>
    <lineage>
        <taxon>Bacteria</taxon>
        <taxon>Pseudomonadati</taxon>
        <taxon>Pseudomonadota</taxon>
        <taxon>Alphaproteobacteria</taxon>
        <taxon>Rhodobacterales</taxon>
        <taxon>Roseobacteraceae</taxon>
        <taxon>Octadecabacter</taxon>
    </lineage>
</organism>
<dbReference type="EC" id="1.1.1.193" evidence="10"/>
<feature type="binding site" evidence="13">
    <location>
        <position position="48"/>
    </location>
    <ligand>
        <name>Zn(2+)</name>
        <dbReference type="ChEBI" id="CHEBI:29105"/>
        <note>catalytic</note>
    </ligand>
</feature>
<dbReference type="eggNOG" id="COG1985">
    <property type="taxonomic scope" value="Bacteria"/>
</dbReference>
<dbReference type="GO" id="GO:0008703">
    <property type="term" value="F:5-amino-6-(5-phosphoribosylamino)uracil reductase activity"/>
    <property type="evidence" value="ECO:0007669"/>
    <property type="project" value="UniProtKB-EC"/>
</dbReference>
<reference evidence="15 16" key="1">
    <citation type="journal article" date="2013" name="PLoS ONE">
        <title>Poles Apart: Arctic and Antarctic Octadecabacter strains Share High Genome Plasticity and a New Type of Xanthorhodopsin.</title>
        <authorList>
            <person name="Vollmers J."/>
            <person name="Voget S."/>
            <person name="Dietrich S."/>
            <person name="Gollnow K."/>
            <person name="Smits M."/>
            <person name="Meyer K."/>
            <person name="Brinkhoff T."/>
            <person name="Simon M."/>
            <person name="Daniel R."/>
        </authorList>
    </citation>
    <scope>NUCLEOTIDE SEQUENCE [LARGE SCALE GENOMIC DNA]</scope>
    <source>
        <strain evidence="15 16">238</strain>
    </source>
</reference>
<feature type="binding site" evidence="13">
    <location>
        <position position="80"/>
    </location>
    <ligand>
        <name>Zn(2+)</name>
        <dbReference type="ChEBI" id="CHEBI:29105"/>
        <note>catalytic</note>
    </ligand>
</feature>
<keyword evidence="7 10" id="KW-0521">NADP</keyword>
<evidence type="ECO:0000256" key="11">
    <source>
        <dbReference type="PIRSR" id="PIRSR006769-1"/>
    </source>
</evidence>
<feature type="binding site" evidence="12">
    <location>
        <position position="192"/>
    </location>
    <ligand>
        <name>NADP(+)</name>
        <dbReference type="ChEBI" id="CHEBI:58349"/>
    </ligand>
</feature>
<evidence type="ECO:0000256" key="2">
    <source>
        <dbReference type="ARBA" id="ARBA00004882"/>
    </source>
</evidence>
<keyword evidence="6 10" id="KW-0686">Riboflavin biosynthesis</keyword>
<evidence type="ECO:0000256" key="9">
    <source>
        <dbReference type="ARBA" id="ARBA00023268"/>
    </source>
</evidence>
<feature type="binding site" evidence="13">
    <location>
        <position position="71"/>
    </location>
    <ligand>
        <name>Zn(2+)</name>
        <dbReference type="ChEBI" id="CHEBI:29105"/>
        <note>catalytic</note>
    </ligand>
</feature>
<dbReference type="PANTHER" id="PTHR38011">
    <property type="entry name" value="DIHYDROFOLATE REDUCTASE FAMILY PROTEIN (AFU_ORTHOLOGUE AFUA_8G06820)"/>
    <property type="match status" value="1"/>
</dbReference>
<dbReference type="InterPro" id="IPR002125">
    <property type="entry name" value="CMP_dCMP_dom"/>
</dbReference>
<comment type="pathway">
    <text evidence="3 10">Cofactor biosynthesis; riboflavin biosynthesis; 5-amino-6-(D-ribitylamino)uracil from GTP: step 3/4.</text>
</comment>
<keyword evidence="16" id="KW-1185">Reference proteome</keyword>
<dbReference type="Pfam" id="PF00383">
    <property type="entry name" value="dCMP_cyt_deam_1"/>
    <property type="match status" value="1"/>
</dbReference>
<evidence type="ECO:0000313" key="15">
    <source>
        <dbReference type="EMBL" id="AGI72797.1"/>
    </source>
</evidence>
<dbReference type="InterPro" id="IPR002734">
    <property type="entry name" value="RibDG_C"/>
</dbReference>
<evidence type="ECO:0000256" key="6">
    <source>
        <dbReference type="ARBA" id="ARBA00022619"/>
    </source>
</evidence>
<evidence type="ECO:0000313" key="16">
    <source>
        <dbReference type="Proteomes" id="UP000004688"/>
    </source>
</evidence>
<keyword evidence="10 13" id="KW-0862">Zinc</keyword>
<dbReference type="CDD" id="cd01284">
    <property type="entry name" value="Riboflavin_deaminase-reductase"/>
    <property type="match status" value="1"/>
</dbReference>
<comment type="similarity">
    <text evidence="4 10">In the N-terminal section; belongs to the cytidine and deoxycytidylate deaminase family.</text>
</comment>
<dbReference type="PANTHER" id="PTHR38011:SF7">
    <property type="entry name" value="2,5-DIAMINO-6-RIBOSYLAMINO-4(3H)-PYRIMIDINONE 5'-PHOSPHATE REDUCTASE"/>
    <property type="match status" value="1"/>
</dbReference>
<feature type="binding site" evidence="12">
    <location>
        <position position="286"/>
    </location>
    <ligand>
        <name>substrate</name>
    </ligand>
</feature>
<evidence type="ECO:0000256" key="4">
    <source>
        <dbReference type="ARBA" id="ARBA00005259"/>
    </source>
</evidence>
<keyword evidence="10 15" id="KW-0378">Hydrolase</keyword>
<feature type="active site" description="Proton donor" evidence="11">
    <location>
        <position position="50"/>
    </location>
</feature>
<dbReference type="NCBIfam" id="TIGR00326">
    <property type="entry name" value="eubact_ribD"/>
    <property type="match status" value="1"/>
</dbReference>
<dbReference type="InterPro" id="IPR016193">
    <property type="entry name" value="Cytidine_deaminase-like"/>
</dbReference>
<feature type="binding site" evidence="12">
    <location>
        <position position="166"/>
    </location>
    <ligand>
        <name>NADP(+)</name>
        <dbReference type="ChEBI" id="CHEBI:58349"/>
    </ligand>
</feature>
<dbReference type="PROSITE" id="PS51747">
    <property type="entry name" value="CYT_DCMP_DEAMINASES_2"/>
    <property type="match status" value="1"/>
</dbReference>
<feature type="binding site" evidence="12">
    <location>
        <position position="196"/>
    </location>
    <ligand>
        <name>NADP(+)</name>
        <dbReference type="ChEBI" id="CHEBI:58349"/>
    </ligand>
</feature>
<dbReference type="AlphaFoldDB" id="M9RKS4"/>
<sequence>MGMALSLGRRGLGRVWPNPNVGCVIVRPCENGGRVIGRGWTADGGRPHAETRALDSIDAAGATAYVTLEPCAHHAKTPPCVDALIAANVSRVVIATGDPDPRVAGKGIAILRAAGIDVMIGVREDEARVDMAGFLLRITENRPLVTLKLASSFDGRIAAATGESKWITGPDARRKVHAMRAAHDAVLVGAGTVRADDPTLTVREMGAVRQPVRIVASGRLDMGAANLLATINYAPLWLCHGANVDAQKWVDQGAKSLPCDLQGREIDPVDMMHKLAAAGLTRVFCEGGGSLAASLLGAGLVDEIVGFTAGIVLGAEGTPSIGAMGLDRLADAPRFDLVETTRIGADIMHRWRRALLYAT</sequence>
<evidence type="ECO:0000259" key="14">
    <source>
        <dbReference type="PROSITE" id="PS51747"/>
    </source>
</evidence>
<dbReference type="PIRSF" id="PIRSF006769">
    <property type="entry name" value="RibD"/>
    <property type="match status" value="1"/>
</dbReference>
<dbReference type="SUPFAM" id="SSF53597">
    <property type="entry name" value="Dihydrofolate reductase-like"/>
    <property type="match status" value="1"/>
</dbReference>
<feature type="binding site" evidence="12">
    <location>
        <position position="200"/>
    </location>
    <ligand>
        <name>substrate</name>
    </ligand>
</feature>
<dbReference type="STRING" id="391616.OA238_c27640"/>
<dbReference type="InterPro" id="IPR004794">
    <property type="entry name" value="Eubact_RibD"/>
</dbReference>
<dbReference type="HOGENOM" id="CLU_036590_1_1_5"/>
<name>M9RKS4_9RHOB</name>
<evidence type="ECO:0000256" key="7">
    <source>
        <dbReference type="ARBA" id="ARBA00022857"/>
    </source>
</evidence>
<dbReference type="eggNOG" id="COG0117">
    <property type="taxonomic scope" value="Bacteria"/>
</dbReference>
<protein>
    <recommendedName>
        <fullName evidence="10">Riboflavin biosynthesis protein RibD</fullName>
    </recommendedName>
    <domain>
        <recommendedName>
            <fullName evidence="10">Diaminohydroxyphosphoribosylaminopyrimidine deaminase</fullName>
            <shortName evidence="10">DRAP deaminase</shortName>
            <ecNumber evidence="10">3.5.4.26</ecNumber>
        </recommendedName>
        <alternativeName>
            <fullName evidence="10">Riboflavin-specific deaminase</fullName>
        </alternativeName>
    </domain>
    <domain>
        <recommendedName>
            <fullName evidence="10">5-amino-6-(5-phosphoribosylamino)uracil reductase</fullName>
            <ecNumber evidence="10">1.1.1.193</ecNumber>
        </recommendedName>
        <alternativeName>
            <fullName evidence="10">HTP reductase</fullName>
        </alternativeName>
    </domain>
</protein>
<keyword evidence="9" id="KW-0511">Multifunctional enzyme</keyword>
<keyword evidence="10 13" id="KW-0479">Metal-binding</keyword>
<evidence type="ECO:0000256" key="10">
    <source>
        <dbReference type="PIRNR" id="PIRNR006769"/>
    </source>
</evidence>
<dbReference type="GO" id="GO:0050661">
    <property type="term" value="F:NADP binding"/>
    <property type="evidence" value="ECO:0007669"/>
    <property type="project" value="InterPro"/>
</dbReference>
<feature type="domain" description="CMP/dCMP-type deaminase" evidence="14">
    <location>
        <begin position="1"/>
        <end position="119"/>
    </location>
</feature>
<evidence type="ECO:0000256" key="1">
    <source>
        <dbReference type="ARBA" id="ARBA00002151"/>
    </source>
</evidence>
<dbReference type="InterPro" id="IPR011549">
    <property type="entry name" value="RibD_C"/>
</dbReference>
<gene>
    <name evidence="15" type="primary">ribD</name>
    <name evidence="15" type="ORF">OA238_c27640</name>
</gene>
<dbReference type="Gene3D" id="3.40.430.10">
    <property type="entry name" value="Dihydrofolate Reductase, subunit A"/>
    <property type="match status" value="1"/>
</dbReference>
<proteinExistence type="inferred from homology"/>
<dbReference type="SUPFAM" id="SSF53927">
    <property type="entry name" value="Cytidine deaminase-like"/>
    <property type="match status" value="1"/>
</dbReference>
<feature type="binding site" evidence="12">
    <location>
        <position position="164"/>
    </location>
    <ligand>
        <name>substrate</name>
    </ligand>
</feature>
<accession>M9RKS4</accession>
<dbReference type="UniPathway" id="UPA00275">
    <property type="reaction ID" value="UER00401"/>
</dbReference>
<dbReference type="OrthoDB" id="9800865at2"/>
<dbReference type="KEGG" id="oar:OA238_c27640"/>
<evidence type="ECO:0000256" key="3">
    <source>
        <dbReference type="ARBA" id="ARBA00004910"/>
    </source>
</evidence>
<comment type="cofactor">
    <cofactor evidence="10 13">
        <name>Zn(2+)</name>
        <dbReference type="ChEBI" id="CHEBI:29105"/>
    </cofactor>
    <text evidence="10 13">Binds 1 zinc ion.</text>
</comment>
<comment type="catalytic activity">
    <reaction evidence="10">
        <text>5-amino-6-(5-phospho-D-ribitylamino)uracil + NADP(+) = 5-amino-6-(5-phospho-D-ribosylamino)uracil + NADPH + H(+)</text>
        <dbReference type="Rhea" id="RHEA:17845"/>
        <dbReference type="ChEBI" id="CHEBI:15378"/>
        <dbReference type="ChEBI" id="CHEBI:57783"/>
        <dbReference type="ChEBI" id="CHEBI:58349"/>
        <dbReference type="ChEBI" id="CHEBI:58421"/>
        <dbReference type="ChEBI" id="CHEBI:58453"/>
        <dbReference type="EC" id="1.1.1.193"/>
    </reaction>
</comment>
<dbReference type="Pfam" id="PF01872">
    <property type="entry name" value="RibD_C"/>
    <property type="match status" value="1"/>
</dbReference>
<dbReference type="NCBIfam" id="TIGR00227">
    <property type="entry name" value="ribD_Cterm"/>
    <property type="match status" value="1"/>
</dbReference>
<feature type="binding site" evidence="12">
    <location>
        <position position="180"/>
    </location>
    <ligand>
        <name>substrate</name>
    </ligand>
</feature>
<feature type="binding site" evidence="12">
    <location>
        <position position="150"/>
    </location>
    <ligand>
        <name>NADP(+)</name>
        <dbReference type="ChEBI" id="CHEBI:58349"/>
    </ligand>
</feature>
<dbReference type="GO" id="GO:0008835">
    <property type="term" value="F:diaminohydroxyphosphoribosylaminopyrimidine deaminase activity"/>
    <property type="evidence" value="ECO:0007669"/>
    <property type="project" value="UniProtKB-EC"/>
</dbReference>
<feature type="binding site" evidence="12">
    <location>
        <position position="203"/>
    </location>
    <ligand>
        <name>substrate</name>
    </ligand>
</feature>
<dbReference type="RefSeq" id="WP_015495854.1">
    <property type="nucleotide sequence ID" value="NC_020908.1"/>
</dbReference>
<evidence type="ECO:0000256" key="8">
    <source>
        <dbReference type="ARBA" id="ARBA00023002"/>
    </source>
</evidence>
<comment type="pathway">
    <text evidence="2 10">Cofactor biosynthesis; riboflavin biosynthesis; 5-amino-6-(D-ribitylamino)uracil from GTP: step 2/4.</text>
</comment>
<dbReference type="GO" id="GO:0046872">
    <property type="term" value="F:metal ion binding"/>
    <property type="evidence" value="ECO:0007669"/>
    <property type="project" value="UniProtKB-KW"/>
</dbReference>
<comment type="function">
    <text evidence="1 10">Converts 2,5-diamino-6-(ribosylamino)-4(3h)-pyrimidinone 5'-phosphate into 5-amino-6-(ribosylamino)-2,4(1h,3h)-pyrimidinedione 5'-phosphate.</text>
</comment>
<comment type="similarity">
    <text evidence="5 10">In the C-terminal section; belongs to the HTP reductase family.</text>
</comment>
<dbReference type="EC" id="3.5.4.26" evidence="10"/>